<organism evidence="3">
    <name type="scientific">Enterobius vermicularis</name>
    <name type="common">Human pinworm</name>
    <dbReference type="NCBI Taxonomy" id="51028"/>
    <lineage>
        <taxon>Eukaryota</taxon>
        <taxon>Metazoa</taxon>
        <taxon>Ecdysozoa</taxon>
        <taxon>Nematoda</taxon>
        <taxon>Chromadorea</taxon>
        <taxon>Rhabditida</taxon>
        <taxon>Spirurina</taxon>
        <taxon>Oxyuridomorpha</taxon>
        <taxon>Oxyuroidea</taxon>
        <taxon>Oxyuridae</taxon>
        <taxon>Enterobius</taxon>
    </lineage>
</organism>
<reference evidence="3" key="1">
    <citation type="submission" date="2017-02" db="UniProtKB">
        <authorList>
            <consortium name="WormBaseParasite"/>
        </authorList>
    </citation>
    <scope>IDENTIFICATION</scope>
</reference>
<dbReference type="OrthoDB" id="642895at2759"/>
<name>A0A0N4VMQ8_ENTVE</name>
<evidence type="ECO:0000313" key="3">
    <source>
        <dbReference type="WBParaSite" id="EVEC_0001223501-mRNA-1"/>
    </source>
</evidence>
<dbReference type="Proteomes" id="UP000274131">
    <property type="component" value="Unassembled WGS sequence"/>
</dbReference>
<sequence length="173" mass="21034">MKFFQKKTKEFQHILNERLAQARQWKADMIRWAEQSEIAPSSEQEQFFIAVDLDNSKTVLDKTFMEEFRETHELWLEQAYFDYNEAVIKLGELWDMCHIPDGDRQFLRKHIKNQLVLIFNDLKKENNLYNKDHPGEPILLDGFEPPEYVQWIMKEYKERKGTRREKKVIYIAF</sequence>
<dbReference type="STRING" id="51028.A0A0N4VMQ8"/>
<proteinExistence type="predicted"/>
<evidence type="ECO:0000313" key="1">
    <source>
        <dbReference type="EMBL" id="VDD96703.1"/>
    </source>
</evidence>
<accession>A0A0N4VMQ8</accession>
<reference evidence="1 2" key="2">
    <citation type="submission" date="2018-10" db="EMBL/GenBank/DDBJ databases">
        <authorList>
            <consortium name="Pathogen Informatics"/>
        </authorList>
    </citation>
    <scope>NUCLEOTIDE SEQUENCE [LARGE SCALE GENOMIC DNA]</scope>
</reference>
<dbReference type="WBParaSite" id="EVEC_0001223501-mRNA-1">
    <property type="protein sequence ID" value="EVEC_0001223501-mRNA-1"/>
    <property type="gene ID" value="EVEC_0001223501"/>
</dbReference>
<dbReference type="AlphaFoldDB" id="A0A0N4VMQ8"/>
<dbReference type="EMBL" id="UXUI01012096">
    <property type="protein sequence ID" value="VDD96703.1"/>
    <property type="molecule type" value="Genomic_DNA"/>
</dbReference>
<gene>
    <name evidence="1" type="ORF">EVEC_LOCUS11454</name>
</gene>
<protein>
    <submittedName>
        <fullName evidence="3">DUF3322 domain-containing protein</fullName>
    </submittedName>
</protein>
<keyword evidence="2" id="KW-1185">Reference proteome</keyword>
<evidence type="ECO:0000313" key="2">
    <source>
        <dbReference type="Proteomes" id="UP000274131"/>
    </source>
</evidence>